<accession>D9W9J4</accession>
<organism evidence="2 3">
    <name type="scientific">Streptomyces himastatinicus ATCC 53653</name>
    <dbReference type="NCBI Taxonomy" id="457427"/>
    <lineage>
        <taxon>Bacteria</taxon>
        <taxon>Bacillati</taxon>
        <taxon>Actinomycetota</taxon>
        <taxon>Actinomycetes</taxon>
        <taxon>Kitasatosporales</taxon>
        <taxon>Streptomycetaceae</taxon>
        <taxon>Streptomyces</taxon>
        <taxon>Streptomyces violaceusniger group</taxon>
    </lineage>
</organism>
<feature type="region of interest" description="Disordered" evidence="1">
    <location>
        <begin position="1"/>
        <end position="34"/>
    </location>
</feature>
<keyword evidence="3" id="KW-1185">Reference proteome</keyword>
<sequence>MGGGGHQPYRNPSQPRRAATDALTHTQKPGPIWTRNRSLTLVRGPWSASPSPVPAPLRASIVRRGAVVAAARPSPPPSAKAVAPVEASSRAVVRIPARHARCHRFTRRCSAETGRRQPYVPNYSPE</sequence>
<dbReference type="HOGENOM" id="CLU_1980321_0_0_11"/>
<dbReference type="EMBL" id="GG657754">
    <property type="protein sequence ID" value="EFL20682.1"/>
    <property type="molecule type" value="Genomic_DNA"/>
</dbReference>
<proteinExistence type="predicted"/>
<evidence type="ECO:0000313" key="2">
    <source>
        <dbReference type="EMBL" id="EFL20682.1"/>
    </source>
</evidence>
<evidence type="ECO:0000313" key="3">
    <source>
        <dbReference type="Proteomes" id="UP000003963"/>
    </source>
</evidence>
<name>D9W9J4_9ACTN</name>
<reference evidence="2 3" key="1">
    <citation type="submission" date="2009-02" db="EMBL/GenBank/DDBJ databases">
        <title>Annotation of Streptomyces hygroscopicus strain ATCC 53653.</title>
        <authorList>
            <consortium name="The Broad Institute Genome Sequencing Platform"/>
            <consortium name="Broad Institute Microbial Sequencing Center"/>
            <person name="Fischbach M."/>
            <person name="Godfrey P."/>
            <person name="Ward D."/>
            <person name="Young S."/>
            <person name="Zeng Q."/>
            <person name="Koehrsen M."/>
            <person name="Alvarado L."/>
            <person name="Berlin A.M."/>
            <person name="Bochicchio J."/>
            <person name="Borenstein D."/>
            <person name="Chapman S.B."/>
            <person name="Chen Z."/>
            <person name="Engels R."/>
            <person name="Freedman E."/>
            <person name="Gellesch M."/>
            <person name="Goldberg J."/>
            <person name="Griggs A."/>
            <person name="Gujja S."/>
            <person name="Heilman E.R."/>
            <person name="Heiman D.I."/>
            <person name="Hepburn T.A."/>
            <person name="Howarth C."/>
            <person name="Jen D."/>
            <person name="Larson L."/>
            <person name="Lewis B."/>
            <person name="Mehta T."/>
            <person name="Park D."/>
            <person name="Pearson M."/>
            <person name="Richards J."/>
            <person name="Roberts A."/>
            <person name="Saif S."/>
            <person name="Shea T.D."/>
            <person name="Shenoy N."/>
            <person name="Sisk P."/>
            <person name="Stolte C."/>
            <person name="Sykes S.N."/>
            <person name="Thomson T."/>
            <person name="Walk T."/>
            <person name="White J."/>
            <person name="Yandava C."/>
            <person name="Straight P."/>
            <person name="Clardy J."/>
            <person name="Hung D."/>
            <person name="Kolter R."/>
            <person name="Mekalanos J."/>
            <person name="Walker S."/>
            <person name="Walsh C.T."/>
            <person name="Wieland-Brown L.C."/>
            <person name="Haas B."/>
            <person name="Nusbaum C."/>
            <person name="Birren B."/>
        </authorList>
    </citation>
    <scope>NUCLEOTIDE SEQUENCE [LARGE SCALE GENOMIC DNA]</scope>
    <source>
        <strain evidence="2 3">ATCC 53653</strain>
    </source>
</reference>
<gene>
    <name evidence="2" type="ORF">SSOG_00394</name>
</gene>
<dbReference type="Proteomes" id="UP000003963">
    <property type="component" value="Unassembled WGS sequence"/>
</dbReference>
<protein>
    <submittedName>
        <fullName evidence="2">Uncharacterized protein</fullName>
    </submittedName>
</protein>
<dbReference type="AlphaFoldDB" id="D9W9J4"/>
<evidence type="ECO:0000256" key="1">
    <source>
        <dbReference type="SAM" id="MobiDB-lite"/>
    </source>
</evidence>